<dbReference type="Proteomes" id="UP000469325">
    <property type="component" value="Unassembled WGS sequence"/>
</dbReference>
<keyword evidence="2 3" id="KW-0057">Aromatic amino acid biosynthesis</keyword>
<dbReference type="Pfam" id="PF01202">
    <property type="entry name" value="SKI"/>
    <property type="match status" value="1"/>
</dbReference>
<keyword evidence="3" id="KW-0547">Nucleotide-binding</keyword>
<dbReference type="InterPro" id="IPR022893">
    <property type="entry name" value="Shikimate_DH_fam"/>
</dbReference>
<keyword evidence="3" id="KW-0479">Metal-binding</keyword>
<dbReference type="EMBL" id="VUNC01000007">
    <property type="protein sequence ID" value="MST73187.1"/>
    <property type="molecule type" value="Genomic_DNA"/>
</dbReference>
<keyword evidence="3 5" id="KW-0418">Kinase</keyword>
<evidence type="ECO:0000259" key="4">
    <source>
        <dbReference type="Pfam" id="PF08501"/>
    </source>
</evidence>
<evidence type="ECO:0000313" key="6">
    <source>
        <dbReference type="Proteomes" id="UP000469325"/>
    </source>
</evidence>
<dbReference type="PANTHER" id="PTHR21089">
    <property type="entry name" value="SHIKIMATE DEHYDROGENASE"/>
    <property type="match status" value="1"/>
</dbReference>
<dbReference type="GO" id="GO:0008652">
    <property type="term" value="P:amino acid biosynthetic process"/>
    <property type="evidence" value="ECO:0007669"/>
    <property type="project" value="UniProtKB-KW"/>
</dbReference>
<comment type="similarity">
    <text evidence="3">Belongs to the shikimate kinase family.</text>
</comment>
<feature type="binding site" evidence="3">
    <location>
        <position position="277"/>
    </location>
    <ligand>
        <name>Mg(2+)</name>
        <dbReference type="ChEBI" id="CHEBI:18420"/>
    </ligand>
</feature>
<dbReference type="GO" id="GO:0004764">
    <property type="term" value="F:shikimate 3-dehydrogenase (NADP+) activity"/>
    <property type="evidence" value="ECO:0007669"/>
    <property type="project" value="InterPro"/>
</dbReference>
<dbReference type="SUPFAM" id="SSF51735">
    <property type="entry name" value="NAD(P)-binding Rossmann-fold domains"/>
    <property type="match status" value="1"/>
</dbReference>
<comment type="subcellular location">
    <subcellularLocation>
        <location evidence="3">Cytoplasm</location>
    </subcellularLocation>
</comment>
<dbReference type="GO" id="GO:0009073">
    <property type="term" value="P:aromatic amino acid family biosynthetic process"/>
    <property type="evidence" value="ECO:0007669"/>
    <property type="project" value="UniProtKB-KW"/>
</dbReference>
<gene>
    <name evidence="3" type="primary">aroK</name>
    <name evidence="5" type="ORF">FYJ68_08730</name>
</gene>
<reference evidence="5 6" key="1">
    <citation type="submission" date="2019-08" db="EMBL/GenBank/DDBJ databases">
        <title>In-depth cultivation of the pig gut microbiome towards novel bacterial diversity and tailored functional studies.</title>
        <authorList>
            <person name="Wylensek D."/>
            <person name="Hitch T.C.A."/>
            <person name="Clavel T."/>
        </authorList>
    </citation>
    <scope>NUCLEOTIDE SEQUENCE [LARGE SCALE GENOMIC DNA]</scope>
    <source>
        <strain evidence="5 6">CA-Schmier-601-WT-1</strain>
    </source>
</reference>
<evidence type="ECO:0000313" key="5">
    <source>
        <dbReference type="EMBL" id="MST73187.1"/>
    </source>
</evidence>
<feature type="binding site" evidence="3">
    <location>
        <position position="389"/>
    </location>
    <ligand>
        <name>substrate</name>
    </ligand>
</feature>
<dbReference type="HAMAP" id="MF_00109">
    <property type="entry name" value="Shikimate_kinase"/>
    <property type="match status" value="1"/>
</dbReference>
<keyword evidence="3" id="KW-0808">Transferase</keyword>
<comment type="subunit">
    <text evidence="3">Monomer.</text>
</comment>
<dbReference type="GO" id="GO:0000287">
    <property type="term" value="F:magnesium ion binding"/>
    <property type="evidence" value="ECO:0007669"/>
    <property type="project" value="UniProtKB-UniRule"/>
</dbReference>
<evidence type="ECO:0000256" key="3">
    <source>
        <dbReference type="HAMAP-Rule" id="MF_00109"/>
    </source>
</evidence>
<comment type="caution">
    <text evidence="3">Lacks conserved residue(s) required for the propagation of feature annotation.</text>
</comment>
<dbReference type="InterPro" id="IPR031322">
    <property type="entry name" value="Shikimate/glucono_kinase"/>
</dbReference>
<evidence type="ECO:0000256" key="2">
    <source>
        <dbReference type="ARBA" id="ARBA00023141"/>
    </source>
</evidence>
<dbReference type="InterPro" id="IPR036291">
    <property type="entry name" value="NAD(P)-bd_dom_sf"/>
</dbReference>
<dbReference type="GO" id="GO:0005524">
    <property type="term" value="F:ATP binding"/>
    <property type="evidence" value="ECO:0007669"/>
    <property type="project" value="UniProtKB-UniRule"/>
</dbReference>
<comment type="catalytic activity">
    <reaction evidence="3">
        <text>shikimate + ATP = 3-phosphoshikimate + ADP + H(+)</text>
        <dbReference type="Rhea" id="RHEA:13121"/>
        <dbReference type="ChEBI" id="CHEBI:15378"/>
        <dbReference type="ChEBI" id="CHEBI:30616"/>
        <dbReference type="ChEBI" id="CHEBI:36208"/>
        <dbReference type="ChEBI" id="CHEBI:145989"/>
        <dbReference type="ChEBI" id="CHEBI:456216"/>
        <dbReference type="EC" id="2.7.1.71"/>
    </reaction>
</comment>
<dbReference type="InterPro" id="IPR027417">
    <property type="entry name" value="P-loop_NTPase"/>
</dbReference>
<feature type="binding site" evidence="3">
    <location>
        <begin position="273"/>
        <end position="278"/>
    </location>
    <ligand>
        <name>ATP</name>
        <dbReference type="ChEBI" id="CHEBI:30616"/>
    </ligand>
</feature>
<comment type="pathway">
    <text evidence="1">Metabolic intermediate biosynthesis; chorismate biosynthesis; chorismate from D-erythrose 4-phosphate and phosphoenolpyruvate: step 4/7.</text>
</comment>
<feature type="binding site" evidence="3">
    <location>
        <position position="374"/>
    </location>
    <ligand>
        <name>ATP</name>
        <dbReference type="ChEBI" id="CHEBI:30616"/>
    </ligand>
</feature>
<feature type="binding site" evidence="3">
    <location>
        <position position="341"/>
    </location>
    <ligand>
        <name>substrate</name>
    </ligand>
</feature>
<keyword evidence="3" id="KW-0067">ATP-binding</keyword>
<name>A0A6N7XCZ1_9ACTN</name>
<dbReference type="InterPro" id="IPR013708">
    <property type="entry name" value="Shikimate_DH-bd_N"/>
</dbReference>
<feature type="domain" description="Shikimate dehydrogenase substrate binding N-terminal" evidence="4">
    <location>
        <begin position="6"/>
        <end position="80"/>
    </location>
</feature>
<keyword evidence="3" id="KW-0963">Cytoplasm</keyword>
<keyword evidence="6" id="KW-1185">Reference proteome</keyword>
<dbReference type="CDD" id="cd01065">
    <property type="entry name" value="NAD_bind_Shikimate_DH"/>
    <property type="match status" value="1"/>
</dbReference>
<protein>
    <recommendedName>
        <fullName evidence="3">Shikimate kinase</fullName>
        <shortName evidence="3">SK</shortName>
        <ecNumber evidence="3">2.7.1.71</ecNumber>
    </recommendedName>
</protein>
<dbReference type="GO" id="GO:0005737">
    <property type="term" value="C:cytoplasm"/>
    <property type="evidence" value="ECO:0007669"/>
    <property type="project" value="UniProtKB-SubCell"/>
</dbReference>
<dbReference type="GO" id="GO:0004765">
    <property type="term" value="F:shikimate kinase activity"/>
    <property type="evidence" value="ECO:0007669"/>
    <property type="project" value="UniProtKB-UniRule"/>
</dbReference>
<comment type="function">
    <text evidence="3">Catalyzes the specific phosphorylation of the 3-hydroxyl group of shikimic acid using ATP as a cosubstrate.</text>
</comment>
<dbReference type="Gene3D" id="3.40.50.720">
    <property type="entry name" value="NAD(P)-binding Rossmann-like Domain"/>
    <property type="match status" value="1"/>
</dbReference>
<comment type="cofactor">
    <cofactor evidence="3">
        <name>Mg(2+)</name>
        <dbReference type="ChEBI" id="CHEBI:18420"/>
    </cofactor>
    <text evidence="3">Binds 1 Mg(2+) ion per subunit.</text>
</comment>
<dbReference type="Gene3D" id="3.40.50.10860">
    <property type="entry name" value="Leucine Dehydrogenase, chain A, domain 1"/>
    <property type="match status" value="1"/>
</dbReference>
<dbReference type="AlphaFoldDB" id="A0A6N7XCZ1"/>
<dbReference type="UniPathway" id="UPA00053">
    <property type="reaction ID" value="UER00088"/>
</dbReference>
<comment type="pathway">
    <text evidence="3">Metabolic intermediate biosynthesis; chorismate biosynthesis; chorismate from D-erythrose 4-phosphate and phosphoenolpyruvate: step 5/7.</text>
</comment>
<dbReference type="InterPro" id="IPR046346">
    <property type="entry name" value="Aminoacid_DH-like_N_sf"/>
</dbReference>
<feature type="binding site" evidence="3">
    <location>
        <position position="319"/>
    </location>
    <ligand>
        <name>substrate</name>
    </ligand>
</feature>
<feature type="binding site" evidence="3">
    <location>
        <position position="295"/>
    </location>
    <ligand>
        <name>substrate</name>
    </ligand>
</feature>
<evidence type="ECO:0000256" key="1">
    <source>
        <dbReference type="ARBA" id="ARBA00004871"/>
    </source>
</evidence>
<accession>A0A6N7XCZ1</accession>
<organism evidence="5 6">
    <name type="scientific">Olsenella porci</name>
    <dbReference type="NCBI Taxonomy" id="2652279"/>
    <lineage>
        <taxon>Bacteria</taxon>
        <taxon>Bacillati</taxon>
        <taxon>Actinomycetota</taxon>
        <taxon>Coriobacteriia</taxon>
        <taxon>Coriobacteriales</taxon>
        <taxon>Atopobiaceae</taxon>
        <taxon>Olsenella</taxon>
    </lineage>
</organism>
<dbReference type="PRINTS" id="PR01100">
    <property type="entry name" value="SHIKIMTKNASE"/>
</dbReference>
<dbReference type="CDD" id="cd00464">
    <property type="entry name" value="SK"/>
    <property type="match status" value="1"/>
</dbReference>
<dbReference type="Gene3D" id="3.40.50.300">
    <property type="entry name" value="P-loop containing nucleotide triphosphate hydrolases"/>
    <property type="match status" value="1"/>
</dbReference>
<sequence length="420" mass="45352">MAPFGLLGRTLGHSWSPQIHQSLGSCPYDLIELEPEEVGPFVREGSWRGLNVTIPYKVEAARLADERSPRVEACGAANTLVRRPDGSVFAENTDVLGFSWLLDRFCEEHLGRAATKALAGEKALVLGSGGASRAVVLALEAAGARPVVISRSGDDTYANLLDRHADASLVVNTTPVGMFPSCPASPLADGVLGSLPHLRGVLDVVYNPERTGICLQAERLGLPFQSGLSMLVAQAFYSSQLFQGRELDKALLPRLEERIRNQTRNVVFIGMPGAGKTTAGRALAHLLGRPFVDLDEALALDLDMPVETYIRQNGTDDFRGQETRVASRYCARSGLVIACGGGIVTRPENYPLLHQNGTIVLLERPLGQLSLAGRPISQERGVRELARERSEAYHSWSDIKIDCTGSPQGDAARVRNILGL</sequence>
<dbReference type="PANTHER" id="PTHR21089:SF1">
    <property type="entry name" value="BIFUNCTIONAL 3-DEHYDROQUINATE DEHYDRATASE_SHIKIMATE DEHYDROGENASE, CHLOROPLASTIC"/>
    <property type="match status" value="1"/>
</dbReference>
<dbReference type="GO" id="GO:0009423">
    <property type="term" value="P:chorismate biosynthetic process"/>
    <property type="evidence" value="ECO:0007669"/>
    <property type="project" value="UniProtKB-UniRule"/>
</dbReference>
<dbReference type="InterPro" id="IPR000623">
    <property type="entry name" value="Shikimate_kinase/TSH1"/>
</dbReference>
<keyword evidence="3" id="KW-0460">Magnesium</keyword>
<dbReference type="SUPFAM" id="SSF52540">
    <property type="entry name" value="P-loop containing nucleoside triphosphate hydrolases"/>
    <property type="match status" value="1"/>
</dbReference>
<dbReference type="GO" id="GO:0019632">
    <property type="term" value="P:shikimate metabolic process"/>
    <property type="evidence" value="ECO:0007669"/>
    <property type="project" value="TreeGrafter"/>
</dbReference>
<comment type="caution">
    <text evidence="5">The sequence shown here is derived from an EMBL/GenBank/DDBJ whole genome shotgun (WGS) entry which is preliminary data.</text>
</comment>
<dbReference type="EC" id="2.7.1.71" evidence="3"/>
<dbReference type="SUPFAM" id="SSF53223">
    <property type="entry name" value="Aminoacid dehydrogenase-like, N-terminal domain"/>
    <property type="match status" value="1"/>
</dbReference>
<dbReference type="Pfam" id="PF08501">
    <property type="entry name" value="Shikimate_dh_N"/>
    <property type="match status" value="1"/>
</dbReference>
<keyword evidence="3" id="KW-0028">Amino-acid biosynthesis</keyword>
<proteinExistence type="inferred from homology"/>